<dbReference type="InterPro" id="IPR051405">
    <property type="entry name" value="phD/YefM_antitoxin"/>
</dbReference>
<sequence>MKATKELPVAEVRSQLAELLNEVHYAGKSIVVTRRGRPLAAIVPHRLLKRLEELEDRLDVLEAREALKEPGQYSLDDIKAELGIKTNPKAHRNAKAGSTTESKETE</sequence>
<keyword evidence="5" id="KW-1185">Reference proteome</keyword>
<proteinExistence type="inferred from homology"/>
<dbReference type="NCBIfam" id="TIGR01552">
    <property type="entry name" value="phd_fam"/>
    <property type="match status" value="1"/>
</dbReference>
<feature type="region of interest" description="Disordered" evidence="3">
    <location>
        <begin position="82"/>
        <end position="106"/>
    </location>
</feature>
<comment type="function">
    <text evidence="2">Antitoxin component of a type II toxin-antitoxin (TA) system.</text>
</comment>
<dbReference type="InterPro" id="IPR006442">
    <property type="entry name" value="Antitoxin_Phd/YefM"/>
</dbReference>
<dbReference type="PANTHER" id="PTHR33713">
    <property type="entry name" value="ANTITOXIN YAFN-RELATED"/>
    <property type="match status" value="1"/>
</dbReference>
<evidence type="ECO:0000256" key="3">
    <source>
        <dbReference type="SAM" id="MobiDB-lite"/>
    </source>
</evidence>
<comment type="caution">
    <text evidence="4">The sequence shown here is derived from an EMBL/GenBank/DDBJ whole genome shotgun (WGS) entry which is preliminary data.</text>
</comment>
<dbReference type="RefSeq" id="WP_345263871.1">
    <property type="nucleotide sequence ID" value="NZ_BAABHB010000001.1"/>
</dbReference>
<organism evidence="4 5">
    <name type="scientific">Nibrella viscosa</name>
    <dbReference type="NCBI Taxonomy" id="1084524"/>
    <lineage>
        <taxon>Bacteria</taxon>
        <taxon>Pseudomonadati</taxon>
        <taxon>Bacteroidota</taxon>
        <taxon>Cytophagia</taxon>
        <taxon>Cytophagales</taxon>
        <taxon>Spirosomataceae</taxon>
        <taxon>Nibrella</taxon>
    </lineage>
</organism>
<gene>
    <name evidence="4" type="ORF">GCM10023187_06330</name>
</gene>
<comment type="similarity">
    <text evidence="1 2">Belongs to the phD/YefM antitoxin family.</text>
</comment>
<dbReference type="Gene3D" id="3.40.1620.10">
    <property type="entry name" value="YefM-like domain"/>
    <property type="match status" value="1"/>
</dbReference>
<dbReference type="SUPFAM" id="SSF143120">
    <property type="entry name" value="YefM-like"/>
    <property type="match status" value="1"/>
</dbReference>
<dbReference type="EMBL" id="BAABHB010000001">
    <property type="protein sequence ID" value="GAA4397215.1"/>
    <property type="molecule type" value="Genomic_DNA"/>
</dbReference>
<name>A0ABP8JXN1_9BACT</name>
<evidence type="ECO:0000256" key="2">
    <source>
        <dbReference type="RuleBase" id="RU362080"/>
    </source>
</evidence>
<dbReference type="Pfam" id="PF02604">
    <property type="entry name" value="PhdYeFM_antitox"/>
    <property type="match status" value="1"/>
</dbReference>
<protein>
    <recommendedName>
        <fullName evidence="2">Antitoxin</fullName>
    </recommendedName>
</protein>
<dbReference type="InterPro" id="IPR036165">
    <property type="entry name" value="YefM-like_sf"/>
</dbReference>
<evidence type="ECO:0000256" key="1">
    <source>
        <dbReference type="ARBA" id="ARBA00009981"/>
    </source>
</evidence>
<dbReference type="Proteomes" id="UP001500936">
    <property type="component" value="Unassembled WGS sequence"/>
</dbReference>
<dbReference type="PANTHER" id="PTHR33713:SF10">
    <property type="entry name" value="ANTITOXIN YAFN"/>
    <property type="match status" value="1"/>
</dbReference>
<accession>A0ABP8JXN1</accession>
<evidence type="ECO:0000313" key="5">
    <source>
        <dbReference type="Proteomes" id="UP001500936"/>
    </source>
</evidence>
<evidence type="ECO:0000313" key="4">
    <source>
        <dbReference type="EMBL" id="GAA4397215.1"/>
    </source>
</evidence>
<reference evidence="5" key="1">
    <citation type="journal article" date="2019" name="Int. J. Syst. Evol. Microbiol.">
        <title>The Global Catalogue of Microorganisms (GCM) 10K type strain sequencing project: providing services to taxonomists for standard genome sequencing and annotation.</title>
        <authorList>
            <consortium name="The Broad Institute Genomics Platform"/>
            <consortium name="The Broad Institute Genome Sequencing Center for Infectious Disease"/>
            <person name="Wu L."/>
            <person name="Ma J."/>
        </authorList>
    </citation>
    <scope>NUCLEOTIDE SEQUENCE [LARGE SCALE GENOMIC DNA]</scope>
    <source>
        <strain evidence="5">JCM 17925</strain>
    </source>
</reference>